<keyword evidence="13" id="KW-0732">Signal</keyword>
<reference evidence="16 17" key="1">
    <citation type="submission" date="2020-08" db="EMBL/GenBank/DDBJ databases">
        <title>The genome sequence of type strain Novosphingobium flavum NBRC 111647.</title>
        <authorList>
            <person name="Liu Y."/>
        </authorList>
    </citation>
    <scope>NUCLEOTIDE SEQUENCE [LARGE SCALE GENOMIC DNA]</scope>
    <source>
        <strain evidence="16 17">NBRC 111647</strain>
    </source>
</reference>
<name>A0A7X1FQN3_9SPHN</name>
<organism evidence="16 17">
    <name type="scientific">Novosphingobium flavum</name>
    <dbReference type="NCBI Taxonomy" id="1778672"/>
    <lineage>
        <taxon>Bacteria</taxon>
        <taxon>Pseudomonadati</taxon>
        <taxon>Pseudomonadota</taxon>
        <taxon>Alphaproteobacteria</taxon>
        <taxon>Sphingomonadales</taxon>
        <taxon>Sphingomonadaceae</taxon>
        <taxon>Novosphingobium</taxon>
    </lineage>
</organism>
<dbReference type="RefSeq" id="WP_185663440.1">
    <property type="nucleotide sequence ID" value="NZ_JACLAW010000004.1"/>
</dbReference>
<sequence>MSQVSSLPVHRKGARRWIGLSLAATVAPVALLAGTAHAAEAVDDTSGDIVVTAQRRDENLSKVPLSIAAYSQKDMDAQGIRSISDIARITPALQFTSTAGVVGNNGTNIAIRGLKSDVGSSTTAIYLDDTPIQIRNIGYFGGNPYPRVFDLDRVEVLRGPQGTLFGASSEGGAVRFITPSPSFTKTDIYARSQFSVTEHGAPSYEAGLAMGGPISETVAARGSVWYQHVGGYVDQVTQGTDNVSAKDVNYQDNIVARAALTWKPTENLTFTPKIFYQNLYQNARDDFWQGYGSPAAGDYHTGVYTTEPTKDRMLLPSLGGELKLGKVTVVSNTSYLKRDLEQTLNYATYFSTLRSGTPFGTYANKDITNMDDFLTLKQSNFSQELRAFSYNNPLVDWSVGAYYQHSIQDYSNYTSSGRIPGVLVSGFQQYQGRYSLVDIIKATDSQYAGFGSVDIKPTSKLTLTAAVRYTKVDSEFVETKDGSSNLGVRTTVRSANNEGSWTPKFAAKYQVNDDAMLYTAVSKGFRPAGSQPSTLPESCAANLATLGLTTSTIPTTYKSDSMWSYEVGSKGRLFGGKLAYDVSGYAVDWKNIQQAVRMNCGFVFVSNLGNAKGKGAELSLEAKPVQGVTVGGNVGYTDIHYAANVYQSNGILLRAAGERINGPLWTGHAYANFEAPISSSTDGYARVDYTFTSTDTIPSAVGTFGYDAALYALPGKDYVQLRVGLRKGGVDASLFIDNLTNSRDLLGRGHDSSTGTLFYAQSYRPRTFGLTLQFRN</sequence>
<dbReference type="Gene3D" id="2.40.170.20">
    <property type="entry name" value="TonB-dependent receptor, beta-barrel domain"/>
    <property type="match status" value="1"/>
</dbReference>
<keyword evidence="9 11" id="KW-0472">Membrane</keyword>
<protein>
    <submittedName>
        <fullName evidence="16">TonB-dependent receptor</fullName>
    </submittedName>
</protein>
<dbReference type="GO" id="GO:0006826">
    <property type="term" value="P:iron ion transport"/>
    <property type="evidence" value="ECO:0007669"/>
    <property type="project" value="UniProtKB-KW"/>
</dbReference>
<keyword evidence="5 11" id="KW-0812">Transmembrane</keyword>
<dbReference type="EMBL" id="JACLAW010000004">
    <property type="protein sequence ID" value="MBC2665179.1"/>
    <property type="molecule type" value="Genomic_DNA"/>
</dbReference>
<dbReference type="SUPFAM" id="SSF56935">
    <property type="entry name" value="Porins"/>
    <property type="match status" value="1"/>
</dbReference>
<keyword evidence="6" id="KW-0408">Iron</keyword>
<dbReference type="GO" id="GO:0009279">
    <property type="term" value="C:cell outer membrane"/>
    <property type="evidence" value="ECO:0007669"/>
    <property type="project" value="UniProtKB-SubCell"/>
</dbReference>
<evidence type="ECO:0000256" key="11">
    <source>
        <dbReference type="PROSITE-ProRule" id="PRU01360"/>
    </source>
</evidence>
<dbReference type="Pfam" id="PF00593">
    <property type="entry name" value="TonB_dep_Rec_b-barrel"/>
    <property type="match status" value="1"/>
</dbReference>
<evidence type="ECO:0000256" key="4">
    <source>
        <dbReference type="ARBA" id="ARBA00022496"/>
    </source>
</evidence>
<evidence type="ECO:0000256" key="12">
    <source>
        <dbReference type="RuleBase" id="RU003357"/>
    </source>
</evidence>
<comment type="similarity">
    <text evidence="11 12">Belongs to the TonB-dependent receptor family.</text>
</comment>
<evidence type="ECO:0000256" key="5">
    <source>
        <dbReference type="ARBA" id="ARBA00022692"/>
    </source>
</evidence>
<dbReference type="PROSITE" id="PS52016">
    <property type="entry name" value="TONB_DEPENDENT_REC_3"/>
    <property type="match status" value="1"/>
</dbReference>
<evidence type="ECO:0000259" key="14">
    <source>
        <dbReference type="Pfam" id="PF00593"/>
    </source>
</evidence>
<dbReference type="PANTHER" id="PTHR32552">
    <property type="entry name" value="FERRICHROME IRON RECEPTOR-RELATED"/>
    <property type="match status" value="1"/>
</dbReference>
<feature type="domain" description="TonB-dependent receptor-like beta-barrel" evidence="14">
    <location>
        <begin position="280"/>
        <end position="739"/>
    </location>
</feature>
<keyword evidence="3 11" id="KW-1134">Transmembrane beta strand</keyword>
<dbReference type="Pfam" id="PF07715">
    <property type="entry name" value="Plug"/>
    <property type="match status" value="1"/>
</dbReference>
<evidence type="ECO:0000259" key="15">
    <source>
        <dbReference type="Pfam" id="PF07715"/>
    </source>
</evidence>
<evidence type="ECO:0000256" key="7">
    <source>
        <dbReference type="ARBA" id="ARBA00023065"/>
    </source>
</evidence>
<feature type="chain" id="PRO_5031446070" evidence="13">
    <location>
        <begin position="39"/>
        <end position="776"/>
    </location>
</feature>
<dbReference type="InterPro" id="IPR036942">
    <property type="entry name" value="Beta-barrel_TonB_sf"/>
</dbReference>
<keyword evidence="8 12" id="KW-0798">TonB box</keyword>
<evidence type="ECO:0000256" key="8">
    <source>
        <dbReference type="ARBA" id="ARBA00023077"/>
    </source>
</evidence>
<dbReference type="AlphaFoldDB" id="A0A7X1FQN3"/>
<evidence type="ECO:0000256" key="10">
    <source>
        <dbReference type="ARBA" id="ARBA00023237"/>
    </source>
</evidence>
<accession>A0A7X1FQN3</accession>
<dbReference type="PANTHER" id="PTHR32552:SF81">
    <property type="entry name" value="TONB-DEPENDENT OUTER MEMBRANE RECEPTOR"/>
    <property type="match status" value="1"/>
</dbReference>
<feature type="domain" description="TonB-dependent receptor plug" evidence="15">
    <location>
        <begin position="60"/>
        <end position="173"/>
    </location>
</feature>
<evidence type="ECO:0000313" key="17">
    <source>
        <dbReference type="Proteomes" id="UP000566813"/>
    </source>
</evidence>
<keyword evidence="16" id="KW-0675">Receptor</keyword>
<evidence type="ECO:0000256" key="13">
    <source>
        <dbReference type="SAM" id="SignalP"/>
    </source>
</evidence>
<evidence type="ECO:0000256" key="9">
    <source>
        <dbReference type="ARBA" id="ARBA00023136"/>
    </source>
</evidence>
<proteinExistence type="inferred from homology"/>
<feature type="signal peptide" evidence="13">
    <location>
        <begin position="1"/>
        <end position="38"/>
    </location>
</feature>
<keyword evidence="4" id="KW-0410">Iron transport</keyword>
<evidence type="ECO:0000256" key="3">
    <source>
        <dbReference type="ARBA" id="ARBA00022452"/>
    </source>
</evidence>
<evidence type="ECO:0000256" key="6">
    <source>
        <dbReference type="ARBA" id="ARBA00023004"/>
    </source>
</evidence>
<keyword evidence="2 11" id="KW-0813">Transport</keyword>
<evidence type="ECO:0000313" key="16">
    <source>
        <dbReference type="EMBL" id="MBC2665179.1"/>
    </source>
</evidence>
<comment type="subcellular location">
    <subcellularLocation>
        <location evidence="1 11">Cell outer membrane</location>
        <topology evidence="1 11">Multi-pass membrane protein</topology>
    </subcellularLocation>
</comment>
<evidence type="ECO:0000256" key="1">
    <source>
        <dbReference type="ARBA" id="ARBA00004571"/>
    </source>
</evidence>
<comment type="caution">
    <text evidence="16">The sequence shown here is derived from an EMBL/GenBank/DDBJ whole genome shotgun (WGS) entry which is preliminary data.</text>
</comment>
<dbReference type="InterPro" id="IPR012910">
    <property type="entry name" value="Plug_dom"/>
</dbReference>
<keyword evidence="17" id="KW-1185">Reference proteome</keyword>
<dbReference type="Proteomes" id="UP000566813">
    <property type="component" value="Unassembled WGS sequence"/>
</dbReference>
<dbReference type="InterPro" id="IPR000531">
    <property type="entry name" value="Beta-barrel_TonB"/>
</dbReference>
<dbReference type="InterPro" id="IPR039426">
    <property type="entry name" value="TonB-dep_rcpt-like"/>
</dbReference>
<evidence type="ECO:0000256" key="2">
    <source>
        <dbReference type="ARBA" id="ARBA00022448"/>
    </source>
</evidence>
<keyword evidence="10 11" id="KW-0998">Cell outer membrane</keyword>
<keyword evidence="7" id="KW-0406">Ion transport</keyword>
<gene>
    <name evidence="16" type="ORF">H7F51_06585</name>
</gene>